<dbReference type="InterPro" id="IPR042094">
    <property type="entry name" value="T2SS_GspF_sf"/>
</dbReference>
<evidence type="ECO:0000256" key="3">
    <source>
        <dbReference type="ARBA" id="ARBA00022475"/>
    </source>
</evidence>
<dbReference type="EMBL" id="MJEA01000022">
    <property type="protein sequence ID" value="OQO67978.1"/>
    <property type="molecule type" value="Genomic_DNA"/>
</dbReference>
<name>A0A1V8Y5W3_9ENTE</name>
<dbReference type="PANTHER" id="PTHR30012">
    <property type="entry name" value="GENERAL SECRETION PATHWAY PROTEIN"/>
    <property type="match status" value="1"/>
</dbReference>
<dbReference type="STRING" id="112904.BH747_13110"/>
<dbReference type="Gene3D" id="1.20.81.30">
    <property type="entry name" value="Type II secretion system (T2SS), domain F"/>
    <property type="match status" value="2"/>
</dbReference>
<feature type="domain" description="Type II secretion system protein GspF" evidence="8">
    <location>
        <begin position="229"/>
        <end position="339"/>
    </location>
</feature>
<evidence type="ECO:0000256" key="2">
    <source>
        <dbReference type="ARBA" id="ARBA00005745"/>
    </source>
</evidence>
<dbReference type="InterPro" id="IPR047692">
    <property type="entry name" value="T4P_ComGB"/>
</dbReference>
<sequence length="349" mass="40597">MKKHETINGDRILFKKMSLSHQAKYIQLTGELLVNGFSIQETMDILLKMAPVPKIYLQHGQQLLQSGYPFYDVLQEMGFTQEKLVQVELEESHGNLIKTLKSMAEQFHLVEEFRKELKKIISYPCLLLLFLLGILVALRQFILPQLLHTEMVMNTHWGIRLLQSFHWYGLATLSLVLFVFFFIKIRLAKMDMIQKGEWFSRQLVVGTFFSLYQSAYIALEFGKLFYEGLELQQIIFCLKETKQGSLIQLLAFRLAKGLETGIPLAKQFQDYSFLTKEFSQIILQGEAKGNLGKELLFYSKLTRQQFFQKINQWLHWLQPILFLAIAGLILLIYAAILLPVYGNIEEVLL</sequence>
<dbReference type="AlphaFoldDB" id="A0A1V8Y5W3"/>
<feature type="transmembrane region" description="Helical" evidence="7">
    <location>
        <begin position="120"/>
        <end position="142"/>
    </location>
</feature>
<dbReference type="NCBIfam" id="NF041012">
    <property type="entry name" value="T4P_ComGB"/>
    <property type="match status" value="1"/>
</dbReference>
<proteinExistence type="inferred from homology"/>
<evidence type="ECO:0000256" key="5">
    <source>
        <dbReference type="ARBA" id="ARBA00022989"/>
    </source>
</evidence>
<organism evidence="9 10">
    <name type="scientific">Enterococcus villorum</name>
    <dbReference type="NCBI Taxonomy" id="112904"/>
    <lineage>
        <taxon>Bacteria</taxon>
        <taxon>Bacillati</taxon>
        <taxon>Bacillota</taxon>
        <taxon>Bacilli</taxon>
        <taxon>Lactobacillales</taxon>
        <taxon>Enterococcaceae</taxon>
        <taxon>Enterococcus</taxon>
    </lineage>
</organism>
<dbReference type="Proteomes" id="UP000192477">
    <property type="component" value="Unassembled WGS sequence"/>
</dbReference>
<keyword evidence="6 7" id="KW-0472">Membrane</keyword>
<dbReference type="RefSeq" id="WP_081185015.1">
    <property type="nucleotide sequence ID" value="NZ_MJEA01000022.1"/>
</dbReference>
<evidence type="ECO:0000313" key="9">
    <source>
        <dbReference type="EMBL" id="OQO67978.1"/>
    </source>
</evidence>
<dbReference type="PANTHER" id="PTHR30012:SF0">
    <property type="entry name" value="TYPE II SECRETION SYSTEM PROTEIN F-RELATED"/>
    <property type="match status" value="1"/>
</dbReference>
<dbReference type="Pfam" id="PF00482">
    <property type="entry name" value="T2SSF"/>
    <property type="match status" value="2"/>
</dbReference>
<feature type="domain" description="Type II secretion system protein GspF" evidence="8">
    <location>
        <begin position="26"/>
        <end position="144"/>
    </location>
</feature>
<evidence type="ECO:0000256" key="4">
    <source>
        <dbReference type="ARBA" id="ARBA00022692"/>
    </source>
</evidence>
<keyword evidence="3" id="KW-1003">Cell membrane</keyword>
<evidence type="ECO:0000256" key="6">
    <source>
        <dbReference type="ARBA" id="ARBA00023136"/>
    </source>
</evidence>
<dbReference type="InterPro" id="IPR003004">
    <property type="entry name" value="GspF/PilC"/>
</dbReference>
<evidence type="ECO:0000256" key="7">
    <source>
        <dbReference type="SAM" id="Phobius"/>
    </source>
</evidence>
<reference evidence="9 10" key="1">
    <citation type="journal article" date="2017" name="BMC Microbiol.">
        <title>Comparative genomics of Enterococcus spp. isolated from bovine feces.</title>
        <authorList>
            <person name="Beukers A.G."/>
            <person name="Zaheer R."/>
            <person name="Goji N."/>
            <person name="Amoako K.K."/>
            <person name="Chaves A.V."/>
            <person name="Ward M.P."/>
            <person name="McAllister T.A."/>
        </authorList>
    </citation>
    <scope>NUCLEOTIDE SEQUENCE [LARGE SCALE GENOMIC DNA]</scope>
    <source>
        <strain evidence="9 10">F1129D 143</strain>
    </source>
</reference>
<comment type="similarity">
    <text evidence="2">Belongs to the GSP F family.</text>
</comment>
<accession>A0A1V8Y5W3</accession>
<feature type="transmembrane region" description="Helical" evidence="7">
    <location>
        <begin position="165"/>
        <end position="183"/>
    </location>
</feature>
<dbReference type="OrthoDB" id="2294348at2"/>
<dbReference type="GO" id="GO:0005886">
    <property type="term" value="C:plasma membrane"/>
    <property type="evidence" value="ECO:0007669"/>
    <property type="project" value="UniProtKB-SubCell"/>
</dbReference>
<dbReference type="InterPro" id="IPR018076">
    <property type="entry name" value="T2SS_GspF_dom"/>
</dbReference>
<keyword evidence="5 7" id="KW-1133">Transmembrane helix</keyword>
<feature type="transmembrane region" description="Helical" evidence="7">
    <location>
        <begin position="320"/>
        <end position="341"/>
    </location>
</feature>
<protein>
    <submittedName>
        <fullName evidence="9">Secretion system protein</fullName>
    </submittedName>
</protein>
<gene>
    <name evidence="9" type="ORF">BH747_13110</name>
</gene>
<evidence type="ECO:0000259" key="8">
    <source>
        <dbReference type="Pfam" id="PF00482"/>
    </source>
</evidence>
<keyword evidence="4 7" id="KW-0812">Transmembrane</keyword>
<comment type="subcellular location">
    <subcellularLocation>
        <location evidence="1">Cell membrane</location>
        <topology evidence="1">Multi-pass membrane protein</topology>
    </subcellularLocation>
</comment>
<comment type="caution">
    <text evidence="9">The sequence shown here is derived from an EMBL/GenBank/DDBJ whole genome shotgun (WGS) entry which is preliminary data.</text>
</comment>
<evidence type="ECO:0000256" key="1">
    <source>
        <dbReference type="ARBA" id="ARBA00004651"/>
    </source>
</evidence>
<evidence type="ECO:0000313" key="10">
    <source>
        <dbReference type="Proteomes" id="UP000192477"/>
    </source>
</evidence>
<dbReference type="PRINTS" id="PR00812">
    <property type="entry name" value="BCTERIALGSPF"/>
</dbReference>